<reference evidence="1 2" key="1">
    <citation type="journal article" date="2008" name="Appl. Environ. Microbiol.">
        <title>Genomic insights into Mn(II) oxidation by the marine alphaproteobacterium Aurantimonas sp. strain SI85-9A1.</title>
        <authorList>
            <person name="Dick G.J."/>
            <person name="Podell S."/>
            <person name="Johnson H.A."/>
            <person name="Rivera-Espinoza Y."/>
            <person name="Bernier-Latmani R."/>
            <person name="McCarthy J.K."/>
            <person name="Torpey J.W."/>
            <person name="Clement B.G."/>
            <person name="Gaasterland T."/>
            <person name="Tebo B.M."/>
        </authorList>
    </citation>
    <scope>NUCLEOTIDE SEQUENCE [LARGE SCALE GENOMIC DNA]</scope>
    <source>
        <strain evidence="1 2">SI85-9A1</strain>
    </source>
</reference>
<protein>
    <submittedName>
        <fullName evidence="1">Carbonic anhydrase/acetyltransferase</fullName>
    </submittedName>
</protein>
<dbReference type="Pfam" id="PF00132">
    <property type="entry name" value="Hexapep"/>
    <property type="match status" value="1"/>
</dbReference>
<evidence type="ECO:0000313" key="2">
    <source>
        <dbReference type="Proteomes" id="UP000000321"/>
    </source>
</evidence>
<proteinExistence type="predicted"/>
<sequence length="185" mass="19437">MPIYALDEDRPELPEDDSVFVAPGAHVIGRVRLGRNVGIWFGAVLRGDNEWMTIGDDTNIQDNCTLHSDAGFPLTIGAGCTLGHAAIVHGCTIGDNSLIGMGATVLNGAKIGRNCIVGANALVTEGKEFPDNSLIVGAPARVARTLDEKAEAGLRLSAEHYARNAQRFAKGLVPIEPGNAKTPKA</sequence>
<accession>Q1YEK0</accession>
<evidence type="ECO:0000313" key="1">
    <source>
        <dbReference type="EMBL" id="EAS48591.1"/>
    </source>
</evidence>
<comment type="caution">
    <text evidence="1">The sequence shown here is derived from an EMBL/GenBank/DDBJ whole genome shotgun (WGS) entry which is preliminary data.</text>
</comment>
<dbReference type="SUPFAM" id="SSF51161">
    <property type="entry name" value="Trimeric LpxA-like enzymes"/>
    <property type="match status" value="1"/>
</dbReference>
<dbReference type="OrthoDB" id="9803036at2"/>
<dbReference type="Proteomes" id="UP000000321">
    <property type="component" value="Unassembled WGS sequence"/>
</dbReference>
<dbReference type="PANTHER" id="PTHR13061:SF29">
    <property type="entry name" value="GAMMA CARBONIC ANHYDRASE-LIKE 1, MITOCHONDRIAL-RELATED"/>
    <property type="match status" value="1"/>
</dbReference>
<keyword evidence="2" id="KW-1185">Reference proteome</keyword>
<keyword evidence="1" id="KW-0808">Transferase</keyword>
<dbReference type="PANTHER" id="PTHR13061">
    <property type="entry name" value="DYNACTIN SUBUNIT P25"/>
    <property type="match status" value="1"/>
</dbReference>
<dbReference type="EMBL" id="AAPJ01000008">
    <property type="protein sequence ID" value="EAS48591.1"/>
    <property type="molecule type" value="Genomic_DNA"/>
</dbReference>
<dbReference type="AlphaFoldDB" id="Q1YEK0"/>
<gene>
    <name evidence="1" type="ORF">SI859A1_01075</name>
</gene>
<organism evidence="1 2">
    <name type="scientific">Aurantimonas manganoxydans (strain ATCC BAA-1229 / DSM 21871 / SI85-9A1)</name>
    <dbReference type="NCBI Taxonomy" id="287752"/>
    <lineage>
        <taxon>Bacteria</taxon>
        <taxon>Pseudomonadati</taxon>
        <taxon>Pseudomonadota</taxon>
        <taxon>Alphaproteobacteria</taxon>
        <taxon>Hyphomicrobiales</taxon>
        <taxon>Aurantimonadaceae</taxon>
        <taxon>Aurantimonas</taxon>
    </lineage>
</organism>
<dbReference type="InterPro" id="IPR011004">
    <property type="entry name" value="Trimer_LpxA-like_sf"/>
</dbReference>
<dbReference type="InterPro" id="IPR001451">
    <property type="entry name" value="Hexapep"/>
</dbReference>
<dbReference type="InterPro" id="IPR050484">
    <property type="entry name" value="Transf_Hexapept/Carb_Anhydrase"/>
</dbReference>
<dbReference type="Gene3D" id="2.160.10.10">
    <property type="entry name" value="Hexapeptide repeat proteins"/>
    <property type="match status" value="1"/>
</dbReference>
<dbReference type="GO" id="GO:0016740">
    <property type="term" value="F:transferase activity"/>
    <property type="evidence" value="ECO:0007669"/>
    <property type="project" value="UniProtKB-KW"/>
</dbReference>
<dbReference type="CDD" id="cd04645">
    <property type="entry name" value="LbH_gamma_CA_like"/>
    <property type="match status" value="1"/>
</dbReference>
<dbReference type="InterPro" id="IPR047324">
    <property type="entry name" value="LbH_gamma_CA-like"/>
</dbReference>
<dbReference type="HOGENOM" id="CLU_064827_4_1_5"/>
<dbReference type="RefSeq" id="WP_009208937.1">
    <property type="nucleotide sequence ID" value="NZ_BBWP01000022.1"/>
</dbReference>
<dbReference type="BioCyc" id="AURANTIMONAS:SI859A1_01075-MONOMER"/>
<name>Q1YEK0_AURMS</name>